<dbReference type="PANTHER" id="PTHR47329">
    <property type="entry name" value="OS05G0129900 PROTEIN"/>
    <property type="match status" value="1"/>
</dbReference>
<protein>
    <submittedName>
        <fullName evidence="2">Uncharacterized protein</fullName>
    </submittedName>
</protein>
<dbReference type="EMBL" id="CP144692">
    <property type="protein sequence ID" value="WVY97774.1"/>
    <property type="molecule type" value="Genomic_DNA"/>
</dbReference>
<evidence type="ECO:0000256" key="1">
    <source>
        <dbReference type="PROSITE-ProRule" id="PRU00339"/>
    </source>
</evidence>
<proteinExistence type="predicted"/>
<name>A0AAQ3MVQ1_VIGMU</name>
<organism evidence="2 3">
    <name type="scientific">Vigna mungo</name>
    <name type="common">Black gram</name>
    <name type="synonym">Phaseolus mungo</name>
    <dbReference type="NCBI Taxonomy" id="3915"/>
    <lineage>
        <taxon>Eukaryota</taxon>
        <taxon>Viridiplantae</taxon>
        <taxon>Streptophyta</taxon>
        <taxon>Embryophyta</taxon>
        <taxon>Tracheophyta</taxon>
        <taxon>Spermatophyta</taxon>
        <taxon>Magnoliopsida</taxon>
        <taxon>eudicotyledons</taxon>
        <taxon>Gunneridae</taxon>
        <taxon>Pentapetalae</taxon>
        <taxon>rosids</taxon>
        <taxon>fabids</taxon>
        <taxon>Fabales</taxon>
        <taxon>Fabaceae</taxon>
        <taxon>Papilionoideae</taxon>
        <taxon>50 kb inversion clade</taxon>
        <taxon>NPAAA clade</taxon>
        <taxon>indigoferoid/millettioid clade</taxon>
        <taxon>Phaseoleae</taxon>
        <taxon>Vigna</taxon>
    </lineage>
</organism>
<dbReference type="InterPro" id="IPR019734">
    <property type="entry name" value="TPR_rpt"/>
</dbReference>
<dbReference type="Pfam" id="PF00515">
    <property type="entry name" value="TPR_1"/>
    <property type="match status" value="1"/>
</dbReference>
<dbReference type="InterPro" id="IPR011990">
    <property type="entry name" value="TPR-like_helical_dom_sf"/>
</dbReference>
<evidence type="ECO:0000313" key="3">
    <source>
        <dbReference type="Proteomes" id="UP001374535"/>
    </source>
</evidence>
<dbReference type="Gene3D" id="1.25.40.10">
    <property type="entry name" value="Tetratricopeptide repeat domain"/>
    <property type="match status" value="1"/>
</dbReference>
<keyword evidence="3" id="KW-1185">Reference proteome</keyword>
<dbReference type="PROSITE" id="PS50005">
    <property type="entry name" value="TPR"/>
    <property type="match status" value="1"/>
</dbReference>
<reference evidence="2 3" key="1">
    <citation type="journal article" date="2023" name="Life. Sci Alliance">
        <title>Evolutionary insights into 3D genome organization and epigenetic landscape of Vigna mungo.</title>
        <authorList>
            <person name="Junaid A."/>
            <person name="Singh B."/>
            <person name="Bhatia S."/>
        </authorList>
    </citation>
    <scope>NUCLEOTIDE SEQUENCE [LARGE SCALE GENOMIC DNA]</scope>
    <source>
        <strain evidence="2">Urdbean</strain>
    </source>
</reference>
<gene>
    <name evidence="2" type="ORF">V8G54_029925</name>
</gene>
<evidence type="ECO:0000313" key="2">
    <source>
        <dbReference type="EMBL" id="WVY97774.1"/>
    </source>
</evidence>
<keyword evidence="1" id="KW-0802">TPR repeat</keyword>
<sequence>MLQFTKASSSRLTGPVGVDKAAKADTKSFDRAGNSPGLYDLSKISDPLNRLHGSFVPEDVPDAASEKDLGNEFFKQKKFKEARDCYSRSIALSPTAVAYANRAMANIKLRRQAYITYLIFEFEVKER</sequence>
<accession>A0AAQ3MVQ1</accession>
<dbReference type="Proteomes" id="UP001374535">
    <property type="component" value="Chromosome 9"/>
</dbReference>
<feature type="repeat" description="TPR" evidence="1">
    <location>
        <begin position="63"/>
        <end position="96"/>
    </location>
</feature>
<dbReference type="SMART" id="SM00028">
    <property type="entry name" value="TPR"/>
    <property type="match status" value="1"/>
</dbReference>
<dbReference type="PANTHER" id="PTHR47329:SF1">
    <property type="entry name" value="OS05G0129900 PROTEIN"/>
    <property type="match status" value="1"/>
</dbReference>
<dbReference type="SUPFAM" id="SSF48452">
    <property type="entry name" value="TPR-like"/>
    <property type="match status" value="1"/>
</dbReference>
<dbReference type="AlphaFoldDB" id="A0AAQ3MVQ1"/>